<evidence type="ECO:0000313" key="2">
    <source>
        <dbReference type="EMBL" id="KKQ50536.1"/>
    </source>
</evidence>
<sequence>MDYGELMKAKHPKPDNGGQAVPVIPTAEIVEKVRDPATGVEFPIKPGITGEKAITEWEKENGDISEPAYKRQQKKKETGEI</sequence>
<organism evidence="2 3">
    <name type="scientific">Candidatus Shapirobacteria bacterium GW2011_GWE1_38_10</name>
    <dbReference type="NCBI Taxonomy" id="1618488"/>
    <lineage>
        <taxon>Bacteria</taxon>
        <taxon>Candidatus Shapironibacteriota</taxon>
    </lineage>
</organism>
<name>A0A0G0LD12_9BACT</name>
<dbReference type="Proteomes" id="UP000034231">
    <property type="component" value="Unassembled WGS sequence"/>
</dbReference>
<dbReference type="EMBL" id="LBTX01000004">
    <property type="protein sequence ID" value="KKQ50536.1"/>
    <property type="molecule type" value="Genomic_DNA"/>
</dbReference>
<evidence type="ECO:0000313" key="3">
    <source>
        <dbReference type="Proteomes" id="UP000034231"/>
    </source>
</evidence>
<evidence type="ECO:0000256" key="1">
    <source>
        <dbReference type="SAM" id="MobiDB-lite"/>
    </source>
</evidence>
<feature type="region of interest" description="Disordered" evidence="1">
    <location>
        <begin position="1"/>
        <end position="22"/>
    </location>
</feature>
<gene>
    <name evidence="2" type="ORF">US68_C0004G0018</name>
</gene>
<proteinExistence type="predicted"/>
<dbReference type="AlphaFoldDB" id="A0A0G0LD12"/>
<comment type="caution">
    <text evidence="2">The sequence shown here is derived from an EMBL/GenBank/DDBJ whole genome shotgun (WGS) entry which is preliminary data.</text>
</comment>
<feature type="compositionally biased region" description="Basic and acidic residues" evidence="1">
    <location>
        <begin position="1"/>
        <end position="14"/>
    </location>
</feature>
<feature type="region of interest" description="Disordered" evidence="1">
    <location>
        <begin position="59"/>
        <end position="81"/>
    </location>
</feature>
<protein>
    <submittedName>
        <fullName evidence="2">Uncharacterized protein</fullName>
    </submittedName>
</protein>
<accession>A0A0G0LD12</accession>
<reference evidence="2 3" key="1">
    <citation type="journal article" date="2015" name="Nature">
        <title>rRNA introns, odd ribosomes, and small enigmatic genomes across a large radiation of phyla.</title>
        <authorList>
            <person name="Brown C.T."/>
            <person name="Hug L.A."/>
            <person name="Thomas B.C."/>
            <person name="Sharon I."/>
            <person name="Castelle C.J."/>
            <person name="Singh A."/>
            <person name="Wilkins M.J."/>
            <person name="Williams K.H."/>
            <person name="Banfield J.F."/>
        </authorList>
    </citation>
    <scope>NUCLEOTIDE SEQUENCE [LARGE SCALE GENOMIC DNA]</scope>
</reference>